<keyword evidence="6" id="KW-0245">EGF-like domain</keyword>
<evidence type="ECO:0000256" key="2">
    <source>
        <dbReference type="ARBA" id="ARBA00022737"/>
    </source>
</evidence>
<dbReference type="CDD" id="cd00055">
    <property type="entry name" value="EGF_Lam"/>
    <property type="match status" value="1"/>
</dbReference>
<protein>
    <submittedName>
        <fullName evidence="9">Proteasome activator subunit 4</fullName>
    </submittedName>
</protein>
<sequence>MAPCVWNDWLPAEQAAAVREEEPKRYAALVAHLCEQWRRDKAEQGVAAAAEATLPYVPLAKTLIHARAEPEPAVLQQFAELLLDIVLSCRGDLAPQVRWAQLLHKLLRVHRRKLKISVPWRPMFEMMYEYGLEPSAAYEGGGVAEARHQALTTLVHRCRRFFPPGSAAEIWAKFEPALADPQRPEAFEALGWVALLLPTHEALRGEGAWGRWAPRWLQLWQQLDHCRYWDSLWYNLFSRLAKHDVTGLVDWRALLPRLYTRFVWAFEVPVGAATGSPPFSYPAPGLAQLLFGSEQKSRSSCIAKATVYLLGRGSGSSSDGLDDPVLGHLGAVVNLLEQYYHPSNSGRWSGTLSNFMKETTHHLCKRLVAEHYAAMNTRSGSDSDTEDLEEAGLNNAASDGDSEEGVAAVLGTIRPASGGDAEDTSSTDEEVAATPTAGARPSARRHMSPALRRAVAALLLRLASKAQFAKDKGSARVASQVLSALAHLAPDLVLTQVHKHFTTALETVTAAGQLGTAIQTLSLCVRPLMVAGLPVESANGSSAAGAAGTAGDALEAAAAAAAAQVQPASEEQRAAAAQAIASALMATLPAIDANDEPKSLAAFRFYCCALGSLGQLPEAPTPTLPLYSEEWVEELLSRVFAIITNLDSPEHRGEHGGQGQKLSEEGSFLLDSNSMFRPLMELLFARLPPPLRASAVRRVAKFLLESTLTSVGAEASVLCNAVAWADPQLTAKELLAPLVEQLHRDLGAAAAAGGTRLSKTHEASLQWQLGLLSSTAFRSGPVLAPFQPAILEIVAAMADAPSQSVQEASARAVGSMLSGLLNRYPTNQHDACTDVYALGEGLALERCMDKMGSGCHQPLTWHEPSAIEVEFAHALVEAQLLAPARRLQELAANGSGEEAPKERLKGLLMQIEGVLGGARTCLPELPTPAWPGDGGWRQPLGLIGGCGATVGEAATRAAAAEALLIAADSMAGASDSETLRQLVVSIDGVLAVGTAEYADSSSNLSAWNSDEKWMHEPAVAGLLRWEQGVPGCAPPGGGKWRRCRPRWLVAEKVFLNMEWRASQSTYRWWASLDMPAPPVDAVPPLAVALLQRGVRFATHSYPEVREAAVSMVERATKRYTALASLVLPPMLAALAKLPPGAGEWGSSVEQLLPALQTALGGAGAAAAAAADQPESEVEQAAAIGACRVLEGRGLWRYIQRDWTASRALFLALLASAAHTGTDAQAAIQRVFLITAFRLTRPAQRDPAAAAAIVGDLLGAAEQQALHWRYRCVAESALIMLLPLLDGTAGATVARHWAGLLTSDMLLLRQLAATGLTMLLLPRWHRRHPAALCDLSAGSGGAASSSGGAPAAACGAVGMETDAAGSEAQQAQQAQQQVDPAAVSAAAEALRAAVLADPGAFATALFQQLAHGHPLLGAEGQQRSMRQLLGMSRDDMLIKMITKTLTRGAIWPFGRESVPAISKEEFLATHAHLVQVLAVVVPECVPAFRAPLEAALGQSQDADRPATAAAAEVLAGLLAVPVLYGPGGAWCEWLAPALRQALAGAPLENVDLWSSCTLRYAAHHLAVAELAAGTADPAPAGPASAATAGVAPVAANVAAPGQSGGQPSPLQQLVDLVLEPVPDGATSALVYKRLTAALLLGAEVATATGTAHPPPLLRRLQARLLLELPSYAELPGENVRLAAAQLAAFVPCSILEAHTSSAVGSAGAAGATGAADAAGTAAGAQPPAPANGGGNGGSSDAECVMVEAPPAVEALGGGSGSSASLEAVPSGDSDALLLLATDHAALRRAAVAYMDGLVAKFDESVDRMFAALRAGEGGAPRSSAGGTPGAATPGAPSSAAGPMLDAAALAAAVAAAGAGGAQSALAAVVAAAGGPQAAAAALQAAAAAVREAGAAGGAAAAEAEAEEGEEEEEEEEDEDMEGSALLMSEDEGVLLGPVDAEVAAAGTAGTAGAAAGGGSGAVKGSPEYQSAVAHVSFSVQMMVQALSGGEGPGLAPWLARMLRSLLRLQDVIPSELQFVALEARKALVLFKHLPLPLSLIGPVLSTLEQAAAAELYPERASALLLAQLFWFRHAFLLGPEGTARVQALVVGMLADAKLEVREMAATTLSGLLKGLPSSEAAALREHFIQQSRDLFPSTKRRRTGAGAAAGAAAAAAGEEGASLAQRHAVVLGLKAFVLSTPYDVPPWLPNVLMALVRLAPEPPPLRTSVTKTLAEFRRTHEEAGLSEVKELLTAEQWEAIRDVASPASYFVAGLLAFRSHEAAVKGYQASGSSGSGGGGGGGKAAAAASCLLPPELDRLRRNFELWAKVHTHLDPSIIQQRGVLLAAVAPCSGDAATAAADSGAGKGAGGGKAGGPAGRSTQLVHLSTQLLSLPGWSEAASRCPPGCTVHGTCNEELGRCDCPMGYSGPTCERHSGPLSDDDCKRYGWWLPACDARDDSRGRCLNGCNGRGECYGAFCHCYPGYFGHDCSLSLGDGGRGTAVLLDGQGYQENEAGPLVYVYELPPHVSTWFPWWIDRFEGLLLSERLLAGGHRTADQKRAQWYWVPAALRSLWRDEDGRALAAALAQRWPMWNATGGSRHILLDSGDWPVCERTPWFLAFFANATFLAHWGSYKKRDIRFPTGCFRPDLDIVLPPENVFMGTEDLDANPWYPGNVPPARNLTFLFGGGICAWRESDGPPPCKDKQYSFGVRERVWAAYKDRPGYLVASHVPRYHRLSTTAKFCLAPAGAGWGRRAASAPWFGCVPVVIQDGILQPFEPFLDWPAFSLRLPEAQVEQMHVALAAAEGPRLQQLQANLACAARHLYWAGTWGSIFAGDSGEFDAFNTLMAILRAKLLHPGVPAAQLRSRDGELARFMACQSPVHSSHSAPLCLKPHCGFEAAKQPWPYGRQVPPGGALCQGAPNLAACCRYAWGDG</sequence>
<evidence type="ECO:0000256" key="3">
    <source>
        <dbReference type="ARBA" id="ARBA00022763"/>
    </source>
</evidence>
<evidence type="ECO:0000256" key="7">
    <source>
        <dbReference type="SAM" id="MobiDB-lite"/>
    </source>
</evidence>
<feature type="region of interest" description="Disordered" evidence="7">
    <location>
        <begin position="2339"/>
        <end position="2358"/>
    </location>
</feature>
<dbReference type="STRING" id="3076.A0A2P6TCR3"/>
<keyword evidence="9" id="KW-0647">Proteasome</keyword>
<evidence type="ECO:0000256" key="1">
    <source>
        <dbReference type="ARBA" id="ARBA00005739"/>
    </source>
</evidence>
<feature type="compositionally biased region" description="Acidic residues" evidence="7">
    <location>
        <begin position="1902"/>
        <end position="1920"/>
    </location>
</feature>
<evidence type="ECO:0000256" key="5">
    <source>
        <dbReference type="ARBA" id="ARBA00023204"/>
    </source>
</evidence>
<dbReference type="InterPro" id="IPR032430">
    <property type="entry name" value="Blm10_mid"/>
</dbReference>
<comment type="caution">
    <text evidence="6">Lacks conserved residue(s) required for the propagation of feature annotation.</text>
</comment>
<dbReference type="GO" id="GO:0005634">
    <property type="term" value="C:nucleus"/>
    <property type="evidence" value="ECO:0007669"/>
    <property type="project" value="TreeGrafter"/>
</dbReference>
<dbReference type="GO" id="GO:0005829">
    <property type="term" value="C:cytosol"/>
    <property type="evidence" value="ECO:0007669"/>
    <property type="project" value="TreeGrafter"/>
</dbReference>
<organism evidence="9 10">
    <name type="scientific">Chlorella sorokiniana</name>
    <name type="common">Freshwater green alga</name>
    <dbReference type="NCBI Taxonomy" id="3076"/>
    <lineage>
        <taxon>Eukaryota</taxon>
        <taxon>Viridiplantae</taxon>
        <taxon>Chlorophyta</taxon>
        <taxon>core chlorophytes</taxon>
        <taxon>Trebouxiophyceae</taxon>
        <taxon>Chlorellales</taxon>
        <taxon>Chlorellaceae</taxon>
        <taxon>Chlorella clade</taxon>
        <taxon>Chlorella</taxon>
    </lineage>
</organism>
<dbReference type="Proteomes" id="UP000239899">
    <property type="component" value="Unassembled WGS sequence"/>
</dbReference>
<dbReference type="GO" id="GO:0016504">
    <property type="term" value="F:peptidase activator activity"/>
    <property type="evidence" value="ECO:0007669"/>
    <property type="project" value="InterPro"/>
</dbReference>
<feature type="disulfide bond" evidence="6">
    <location>
        <begin position="2401"/>
        <end position="2410"/>
    </location>
</feature>
<keyword evidence="5" id="KW-0234">DNA repair</keyword>
<feature type="region of interest" description="Disordered" evidence="7">
    <location>
        <begin position="1896"/>
        <end position="1921"/>
    </location>
</feature>
<gene>
    <name evidence="9" type="ORF">C2E21_9071</name>
</gene>
<dbReference type="InterPro" id="IPR035309">
    <property type="entry name" value="PSME4"/>
</dbReference>
<dbReference type="PANTHER" id="PTHR32170">
    <property type="entry name" value="PROTEASOME ACTIVATOR COMPLEX SUBUNIT 4"/>
    <property type="match status" value="1"/>
</dbReference>
<keyword evidence="2" id="KW-0677">Repeat</keyword>
<dbReference type="InterPro" id="IPR000742">
    <property type="entry name" value="EGF"/>
</dbReference>
<dbReference type="EMBL" id="LHPG02000024">
    <property type="protein sequence ID" value="PRW20428.1"/>
    <property type="molecule type" value="Genomic_DNA"/>
</dbReference>
<dbReference type="InterPro" id="IPR016024">
    <property type="entry name" value="ARM-type_fold"/>
</dbReference>
<dbReference type="GO" id="GO:0070628">
    <property type="term" value="F:proteasome binding"/>
    <property type="evidence" value="ECO:0007669"/>
    <property type="project" value="InterPro"/>
</dbReference>
<comment type="similarity">
    <text evidence="1">Belongs to the BLM10 family.</text>
</comment>
<evidence type="ECO:0000313" key="10">
    <source>
        <dbReference type="Proteomes" id="UP000239899"/>
    </source>
</evidence>
<dbReference type="GO" id="GO:0000502">
    <property type="term" value="C:proteasome complex"/>
    <property type="evidence" value="ECO:0007669"/>
    <property type="project" value="UniProtKB-KW"/>
</dbReference>
<dbReference type="Pfam" id="PF11919">
    <property type="entry name" value="PSME4_C"/>
    <property type="match status" value="1"/>
</dbReference>
<dbReference type="PANTHER" id="PTHR32170:SF3">
    <property type="entry name" value="PROTEASOME ACTIVATOR COMPLEX SUBUNIT 4"/>
    <property type="match status" value="1"/>
</dbReference>
<dbReference type="PROSITE" id="PS00022">
    <property type="entry name" value="EGF_1"/>
    <property type="match status" value="2"/>
</dbReference>
<evidence type="ECO:0000259" key="8">
    <source>
        <dbReference type="PROSITE" id="PS50026"/>
    </source>
</evidence>
<name>A0A2P6TCR3_CHLSO</name>
<evidence type="ECO:0000256" key="4">
    <source>
        <dbReference type="ARBA" id="ARBA00023157"/>
    </source>
</evidence>
<dbReference type="Pfam" id="PF03016">
    <property type="entry name" value="Exostosin_GT47"/>
    <property type="match status" value="1"/>
</dbReference>
<dbReference type="InterPro" id="IPR040911">
    <property type="entry name" value="Exostosin_GT47"/>
</dbReference>
<feature type="compositionally biased region" description="Gly residues" evidence="7">
    <location>
        <begin position="2343"/>
        <end position="2356"/>
    </location>
</feature>
<keyword evidence="3" id="KW-0227">DNA damage</keyword>
<dbReference type="PROSITE" id="PS50026">
    <property type="entry name" value="EGF_3"/>
    <property type="match status" value="1"/>
</dbReference>
<dbReference type="SMART" id="SM00181">
    <property type="entry name" value="EGF"/>
    <property type="match status" value="2"/>
</dbReference>
<feature type="region of interest" description="Disordered" evidence="7">
    <location>
        <begin position="414"/>
        <end position="447"/>
    </location>
</feature>
<keyword evidence="4 6" id="KW-1015">Disulfide bond</keyword>
<dbReference type="SUPFAM" id="SSF48371">
    <property type="entry name" value="ARM repeat"/>
    <property type="match status" value="1"/>
</dbReference>
<feature type="disulfide bond" evidence="6">
    <location>
        <begin position="2382"/>
        <end position="2392"/>
    </location>
</feature>
<dbReference type="PROSITE" id="PS01186">
    <property type="entry name" value="EGF_2"/>
    <property type="match status" value="2"/>
</dbReference>
<evidence type="ECO:0000256" key="6">
    <source>
        <dbReference type="PROSITE-ProRule" id="PRU00076"/>
    </source>
</evidence>
<dbReference type="Pfam" id="PF07974">
    <property type="entry name" value="EGF_2"/>
    <property type="match status" value="1"/>
</dbReference>
<feature type="domain" description="EGF-like" evidence="8">
    <location>
        <begin position="2378"/>
        <end position="2411"/>
    </location>
</feature>
<reference evidence="9 10" key="1">
    <citation type="journal article" date="2018" name="Plant J.">
        <title>Genome sequences of Chlorella sorokiniana UTEX 1602 and Micractinium conductrix SAG 241.80: implications to maltose excretion by a green alga.</title>
        <authorList>
            <person name="Arriola M.B."/>
            <person name="Velmurugan N."/>
            <person name="Zhang Y."/>
            <person name="Plunkett M.H."/>
            <person name="Hondzo H."/>
            <person name="Barney B.M."/>
        </authorList>
    </citation>
    <scope>NUCLEOTIDE SEQUENCE [LARGE SCALE GENOMIC DNA]</scope>
    <source>
        <strain evidence="10">UTEX 1602</strain>
    </source>
</reference>
<dbReference type="GO" id="GO:0006281">
    <property type="term" value="P:DNA repair"/>
    <property type="evidence" value="ECO:0007669"/>
    <property type="project" value="UniProtKB-KW"/>
</dbReference>
<dbReference type="OrthoDB" id="17907at2759"/>
<feature type="region of interest" description="Disordered" evidence="7">
    <location>
        <begin position="1718"/>
        <end position="1741"/>
    </location>
</feature>
<dbReference type="Pfam" id="PF16507">
    <property type="entry name" value="HEAT_PSME4_mid"/>
    <property type="match status" value="2"/>
</dbReference>
<dbReference type="GO" id="GO:0010499">
    <property type="term" value="P:proteasomal ubiquitin-independent protein catabolic process"/>
    <property type="evidence" value="ECO:0007669"/>
    <property type="project" value="TreeGrafter"/>
</dbReference>
<proteinExistence type="inferred from homology"/>
<evidence type="ECO:0000313" key="9">
    <source>
        <dbReference type="EMBL" id="PRW20428.1"/>
    </source>
</evidence>
<keyword evidence="10" id="KW-1185">Reference proteome</keyword>
<feature type="compositionally biased region" description="Acidic residues" evidence="7">
    <location>
        <begin position="420"/>
        <end position="431"/>
    </location>
</feature>
<dbReference type="Gene3D" id="2.10.25.10">
    <property type="entry name" value="Laminin"/>
    <property type="match status" value="1"/>
</dbReference>
<dbReference type="InterPro" id="IPR002049">
    <property type="entry name" value="LE_dom"/>
</dbReference>
<accession>A0A2P6TCR3</accession>
<dbReference type="InterPro" id="IPR013111">
    <property type="entry name" value="EGF_extracell"/>
</dbReference>
<comment type="caution">
    <text evidence="9">The sequence shown here is derived from an EMBL/GenBank/DDBJ whole genome shotgun (WGS) entry which is preliminary data.</text>
</comment>
<feature type="region of interest" description="Disordered" evidence="7">
    <location>
        <begin position="1815"/>
        <end position="1837"/>
    </location>
</feature>
<feature type="compositionally biased region" description="Low complexity" evidence="7">
    <location>
        <begin position="1818"/>
        <end position="1837"/>
    </location>
</feature>
<dbReference type="InterPro" id="IPR021843">
    <property type="entry name" value="PSME4_C"/>
</dbReference>